<accession>A0A4Z2GDQ2</accession>
<comment type="caution">
    <text evidence="2">The sequence shown here is derived from an EMBL/GenBank/DDBJ whole genome shotgun (WGS) entry which is preliminary data.</text>
</comment>
<sequence length="198" mass="22489">MYWEKEEEVVWEEDEVEEAKEARRRAEREPSTRSNAAGSIQSVMRDAGLRMEEHMEMRRCVGGARREQGGGGHRRRTEESSREKKKKKRLWAEGPHVGANLQTCSVPPDYKAFKQNTSPRNGALQGSRYAEPDIVWAQLVQPHLDGLRHPLSLHHRSLPPSGVTARRLQVAREGGKMGGRDVEEDGWREGGMEDRRGG</sequence>
<keyword evidence="3" id="KW-1185">Reference proteome</keyword>
<feature type="compositionally biased region" description="Basic and acidic residues" evidence="1">
    <location>
        <begin position="173"/>
        <end position="198"/>
    </location>
</feature>
<name>A0A4Z2GDQ2_9TELE</name>
<reference evidence="2 3" key="1">
    <citation type="submission" date="2019-03" db="EMBL/GenBank/DDBJ databases">
        <title>First draft genome of Liparis tanakae, snailfish: a comprehensive survey of snailfish specific genes.</title>
        <authorList>
            <person name="Kim W."/>
            <person name="Song I."/>
            <person name="Jeong J.-H."/>
            <person name="Kim D."/>
            <person name="Kim S."/>
            <person name="Ryu S."/>
            <person name="Song J.Y."/>
            <person name="Lee S.K."/>
        </authorList>
    </citation>
    <scope>NUCLEOTIDE SEQUENCE [LARGE SCALE GENOMIC DNA]</scope>
    <source>
        <tissue evidence="2">Muscle</tissue>
    </source>
</reference>
<feature type="compositionally biased region" description="Basic and acidic residues" evidence="1">
    <location>
        <begin position="19"/>
        <end position="31"/>
    </location>
</feature>
<feature type="compositionally biased region" description="Polar residues" evidence="1">
    <location>
        <begin position="32"/>
        <end position="42"/>
    </location>
</feature>
<dbReference type="EMBL" id="SRLO01000588">
    <property type="protein sequence ID" value="TNN51265.1"/>
    <property type="molecule type" value="Genomic_DNA"/>
</dbReference>
<organism evidence="2 3">
    <name type="scientific">Liparis tanakae</name>
    <name type="common">Tanaka's snailfish</name>
    <dbReference type="NCBI Taxonomy" id="230148"/>
    <lineage>
        <taxon>Eukaryota</taxon>
        <taxon>Metazoa</taxon>
        <taxon>Chordata</taxon>
        <taxon>Craniata</taxon>
        <taxon>Vertebrata</taxon>
        <taxon>Euteleostomi</taxon>
        <taxon>Actinopterygii</taxon>
        <taxon>Neopterygii</taxon>
        <taxon>Teleostei</taxon>
        <taxon>Neoteleostei</taxon>
        <taxon>Acanthomorphata</taxon>
        <taxon>Eupercaria</taxon>
        <taxon>Perciformes</taxon>
        <taxon>Cottioidei</taxon>
        <taxon>Cottales</taxon>
        <taxon>Liparidae</taxon>
        <taxon>Liparis</taxon>
    </lineage>
</organism>
<protein>
    <submittedName>
        <fullName evidence="2">Uncharacterized protein</fullName>
    </submittedName>
</protein>
<feature type="region of interest" description="Disordered" evidence="1">
    <location>
        <begin position="57"/>
        <end position="125"/>
    </location>
</feature>
<dbReference type="Proteomes" id="UP000314294">
    <property type="component" value="Unassembled WGS sequence"/>
</dbReference>
<dbReference type="AlphaFoldDB" id="A0A4Z2GDQ2"/>
<proteinExistence type="predicted"/>
<evidence type="ECO:0000313" key="2">
    <source>
        <dbReference type="EMBL" id="TNN51265.1"/>
    </source>
</evidence>
<gene>
    <name evidence="2" type="ORF">EYF80_038526</name>
</gene>
<evidence type="ECO:0000256" key="1">
    <source>
        <dbReference type="SAM" id="MobiDB-lite"/>
    </source>
</evidence>
<feature type="compositionally biased region" description="Acidic residues" evidence="1">
    <location>
        <begin position="1"/>
        <end position="18"/>
    </location>
</feature>
<evidence type="ECO:0000313" key="3">
    <source>
        <dbReference type="Proteomes" id="UP000314294"/>
    </source>
</evidence>
<feature type="region of interest" description="Disordered" evidence="1">
    <location>
        <begin position="172"/>
        <end position="198"/>
    </location>
</feature>
<feature type="region of interest" description="Disordered" evidence="1">
    <location>
        <begin position="1"/>
        <end position="42"/>
    </location>
</feature>
<feature type="compositionally biased region" description="Basic and acidic residues" evidence="1">
    <location>
        <begin position="57"/>
        <end position="68"/>
    </location>
</feature>